<protein>
    <submittedName>
        <fullName evidence="1">Uncharacterized protein</fullName>
    </submittedName>
</protein>
<organism evidence="1 2">
    <name type="scientific">Ornithinimicrobium cryptoxanthini</name>
    <dbReference type="NCBI Taxonomy" id="2934161"/>
    <lineage>
        <taxon>Bacteria</taxon>
        <taxon>Bacillati</taxon>
        <taxon>Actinomycetota</taxon>
        <taxon>Actinomycetes</taxon>
        <taxon>Micrococcales</taxon>
        <taxon>Ornithinimicrobiaceae</taxon>
        <taxon>Ornithinimicrobium</taxon>
    </lineage>
</organism>
<gene>
    <name evidence="1" type="ORF">NF557_05925</name>
</gene>
<sequence>MTAQAAPPDKCTRGSAQKVINAGIVAANQVREGRVNTGIVDAITNCRYVLYDDGETFTFSEDDVFAGMTAFTWWDWESDGYTRAEVKGIMKRVQDTVLLAEVMADGSLGEFVEVPIVRTPVKYHVMAGQGMTAYQITGVVLDLEPGTYVSQYSSSSPDFPDEDFTATVTLVVTPD</sequence>
<accession>A0ABY4YMF5</accession>
<evidence type="ECO:0000313" key="1">
    <source>
        <dbReference type="EMBL" id="USQ77450.1"/>
    </source>
</evidence>
<proteinExistence type="predicted"/>
<dbReference type="EMBL" id="CP099490">
    <property type="protein sequence ID" value="USQ77450.1"/>
    <property type="molecule type" value="Genomic_DNA"/>
</dbReference>
<dbReference type="RefSeq" id="WP_252622593.1">
    <property type="nucleotide sequence ID" value="NZ_CP099490.1"/>
</dbReference>
<reference evidence="1" key="1">
    <citation type="submission" date="2022-06" db="EMBL/GenBank/DDBJ databases">
        <title>Ornithinimicrobium JY.X270.</title>
        <authorList>
            <person name="Huang Y."/>
        </authorList>
    </citation>
    <scope>NUCLEOTIDE SEQUENCE</scope>
    <source>
        <strain evidence="1">JY.X270</strain>
    </source>
</reference>
<evidence type="ECO:0000313" key="2">
    <source>
        <dbReference type="Proteomes" id="UP001056535"/>
    </source>
</evidence>
<dbReference type="Proteomes" id="UP001056535">
    <property type="component" value="Chromosome"/>
</dbReference>
<keyword evidence="2" id="KW-1185">Reference proteome</keyword>
<name>A0ABY4YMF5_9MICO</name>